<dbReference type="Proteomes" id="UP000504634">
    <property type="component" value="Unplaced"/>
</dbReference>
<gene>
    <name evidence="3" type="primary">LOC115633654</name>
</gene>
<dbReference type="RefSeq" id="XP_030386963.1">
    <property type="nucleotide sequence ID" value="XM_030531103.1"/>
</dbReference>
<dbReference type="Pfam" id="PF06757">
    <property type="entry name" value="Ins_allergen_rp"/>
    <property type="match status" value="1"/>
</dbReference>
<dbReference type="InterPro" id="IPR010629">
    <property type="entry name" value="Ins_allergen"/>
</dbReference>
<reference evidence="3" key="1">
    <citation type="submission" date="2025-08" db="UniProtKB">
        <authorList>
            <consortium name="RefSeq"/>
        </authorList>
    </citation>
    <scope>IDENTIFICATION</scope>
    <source>
        <strain evidence="3">11010-0011.00</strain>
        <tissue evidence="3">Whole body</tissue>
    </source>
</reference>
<protein>
    <submittedName>
        <fullName evidence="3">Uncharacterized protein LOC115633654</fullName>
    </submittedName>
</protein>
<feature type="chain" id="PRO_5026996249" evidence="1">
    <location>
        <begin position="23"/>
        <end position="212"/>
    </location>
</feature>
<name>A0A6J2UHM1_DROLE</name>
<dbReference type="AlphaFoldDB" id="A0A6J2UHM1"/>
<sequence length="212" mass="24405">MAWALHGKVLVLLLGYLGLVAADLRTDLRDFAALVPRRRIAHIAARHYVFDQRFRQAMQFIRSDEFLQIWKEIRAAPDVADLLGFLTVNGSGYDVSSVVDMVPNRLHSFQIPRLVPVQMMLQRDLTTFLREVVQSLPRAKFYSLAARKVHEGGEFALLYKALRSQKFRDLMHSVRHSPDLKTPLDKLSEQYINVDEIIQMTFELIGWGPQTT</sequence>
<proteinExistence type="predicted"/>
<dbReference type="PANTHER" id="PTHR21163:SF0">
    <property type="entry name" value="GH08205P-RELATED"/>
    <property type="match status" value="1"/>
</dbReference>
<dbReference type="PANTHER" id="PTHR21163">
    <property type="entry name" value="PROTEIN G12"/>
    <property type="match status" value="1"/>
</dbReference>
<dbReference type="OrthoDB" id="7882129at2759"/>
<accession>A0A6J2UHM1</accession>
<evidence type="ECO:0000256" key="1">
    <source>
        <dbReference type="SAM" id="SignalP"/>
    </source>
</evidence>
<keyword evidence="1" id="KW-0732">Signal</keyword>
<evidence type="ECO:0000313" key="2">
    <source>
        <dbReference type="Proteomes" id="UP000504634"/>
    </source>
</evidence>
<keyword evidence="2" id="KW-1185">Reference proteome</keyword>
<evidence type="ECO:0000313" key="3">
    <source>
        <dbReference type="RefSeq" id="XP_030386963.1"/>
    </source>
</evidence>
<feature type="signal peptide" evidence="1">
    <location>
        <begin position="1"/>
        <end position="22"/>
    </location>
</feature>
<organism evidence="2 3">
    <name type="scientific">Drosophila lebanonensis</name>
    <name type="common">Fruit fly</name>
    <name type="synonym">Scaptodrosophila lebanonensis</name>
    <dbReference type="NCBI Taxonomy" id="7225"/>
    <lineage>
        <taxon>Eukaryota</taxon>
        <taxon>Metazoa</taxon>
        <taxon>Ecdysozoa</taxon>
        <taxon>Arthropoda</taxon>
        <taxon>Hexapoda</taxon>
        <taxon>Insecta</taxon>
        <taxon>Pterygota</taxon>
        <taxon>Neoptera</taxon>
        <taxon>Endopterygota</taxon>
        <taxon>Diptera</taxon>
        <taxon>Brachycera</taxon>
        <taxon>Muscomorpha</taxon>
        <taxon>Ephydroidea</taxon>
        <taxon>Drosophilidae</taxon>
        <taxon>Scaptodrosophila</taxon>
    </lineage>
</organism>
<dbReference type="GeneID" id="115633654"/>